<dbReference type="SUPFAM" id="SSF55608">
    <property type="entry name" value="Homing endonucleases"/>
    <property type="match status" value="2"/>
</dbReference>
<organism evidence="2">
    <name type="scientific">Ourococcus multisporus</name>
    <dbReference type="NCBI Taxonomy" id="132186"/>
    <lineage>
        <taxon>Eukaryota</taxon>
        <taxon>Viridiplantae</taxon>
        <taxon>Chlorophyta</taxon>
        <taxon>core chlorophytes</taxon>
        <taxon>Chlorophyceae</taxon>
        <taxon>CS clade</taxon>
        <taxon>Sphaeropleales</taxon>
        <taxon>Selenastraceae</taxon>
        <taxon>Ourococcus</taxon>
    </lineage>
</organism>
<dbReference type="PANTHER" id="PTHR36181:SF3">
    <property type="entry name" value="INTRON-ENCODED DNA ENDONUCLEASE AI5 BETA"/>
    <property type="match status" value="1"/>
</dbReference>
<proteinExistence type="predicted"/>
<evidence type="ECO:0000259" key="1">
    <source>
        <dbReference type="Pfam" id="PF00961"/>
    </source>
</evidence>
<geneLocation type="mitochondrion" evidence="2"/>
<keyword evidence="2" id="KW-0378">Hydrolase</keyword>
<dbReference type="InterPro" id="IPR004860">
    <property type="entry name" value="LAGLIDADG_dom"/>
</dbReference>
<evidence type="ECO:0000313" key="2">
    <source>
        <dbReference type="EMBL" id="AIK29171.1"/>
    </source>
</evidence>
<dbReference type="GO" id="GO:0005739">
    <property type="term" value="C:mitochondrion"/>
    <property type="evidence" value="ECO:0007669"/>
    <property type="project" value="UniProtKB-ARBA"/>
</dbReference>
<keyword evidence="2" id="KW-0496">Mitochondrion</keyword>
<dbReference type="AlphaFoldDB" id="A0A076VKL0"/>
<dbReference type="EMBL" id="KJ806272">
    <property type="protein sequence ID" value="AIK29171.1"/>
    <property type="molecule type" value="Genomic_DNA"/>
</dbReference>
<dbReference type="RefSeq" id="YP_009054683.1">
    <property type="nucleotide sequence ID" value="NC_024762.1"/>
</dbReference>
<dbReference type="GO" id="GO:0004519">
    <property type="term" value="F:endonuclease activity"/>
    <property type="evidence" value="ECO:0007669"/>
    <property type="project" value="UniProtKB-KW"/>
</dbReference>
<dbReference type="GeneID" id="20160310"/>
<dbReference type="InterPro" id="IPR051289">
    <property type="entry name" value="LAGLIDADG_Endonuclease"/>
</dbReference>
<reference evidence="2" key="1">
    <citation type="journal article" date="2014" name="Genome Biol. Evol.">
        <title>Gene arrangement convergence, diverse intron content, and genetic code modifications in mitochondrial genomes of Sphaeropleales (Chlorophyta).</title>
        <authorList>
            <person name="Fucikova K."/>
            <person name="Lewis P.O."/>
            <person name="Gonzalez-Halphen D."/>
            <person name="Lewis L.A."/>
        </authorList>
    </citation>
    <scope>NUCLEOTIDE SEQUENCE</scope>
    <source>
        <strain evidence="2">UTEX 1240</strain>
    </source>
</reference>
<feature type="domain" description="Homing endonuclease LAGLIDADG" evidence="1">
    <location>
        <begin position="167"/>
        <end position="279"/>
    </location>
</feature>
<dbReference type="Pfam" id="PF00961">
    <property type="entry name" value="LAGLIDADG_1"/>
    <property type="match status" value="1"/>
</dbReference>
<dbReference type="InterPro" id="IPR027434">
    <property type="entry name" value="Homing_endonucl"/>
</dbReference>
<sequence length="317" mass="36678">MISFDVLYYNNTNDTNDTNNTVFLSSSALFVKSNFPKVLSKGIDYYLAGLWEGDGYIVLPSIDIHGILKNTPCMCITANYKQLPLFKVFEHEFGGWIRYKTKENAIVWTITAKADLLKIVTLINGKIRSPKLYQFNLLIDYVNKIFPSVQLIKHPVDCSSFFENYWLAGFIDANGNFKIRYTKGSVNLQTGRKTKQRIALSFTIEQHKNHLITNSSFEPFMKNIADFFTVNLRTSKHSKVEYWLVEVSSLSFMQILVKYLSVYPLLTTKRNNYSDFSKAFHIILANQHQTPEGKKTLLSLKNGMNRQRTVYNWDHLN</sequence>
<protein>
    <submittedName>
        <fullName evidence="2">Hypothetical LAGLIDADG homing endonuclease</fullName>
    </submittedName>
</protein>
<keyword evidence="2" id="KW-0255">Endonuclease</keyword>
<dbReference type="PANTHER" id="PTHR36181">
    <property type="entry name" value="INTRON-ENCODED ENDONUCLEASE AI3-RELATED"/>
    <property type="match status" value="1"/>
</dbReference>
<keyword evidence="2" id="KW-0540">Nuclease</keyword>
<accession>A0A076VKL0</accession>
<dbReference type="Gene3D" id="3.10.28.10">
    <property type="entry name" value="Homing endonucleases"/>
    <property type="match status" value="2"/>
</dbReference>
<gene>
    <name evidence="2" type="primary">cox1</name>
    <name evidence="2" type="ORF">EP29_g02</name>
</gene>
<name>A0A076VKL0_9CHLO</name>